<evidence type="ECO:0000313" key="2">
    <source>
        <dbReference type="EMBL" id="CAB4121758.1"/>
    </source>
</evidence>
<evidence type="ECO:0000313" key="3">
    <source>
        <dbReference type="EMBL" id="CAB4123879.1"/>
    </source>
</evidence>
<gene>
    <name evidence="4" type="ORF">UFOVP220_66</name>
    <name evidence="2" type="ORF">UFOVP26_22</name>
    <name evidence="3" type="ORF">UFOVP44_75</name>
</gene>
<name>A0A6J5KI43_9CAUD</name>
<dbReference type="InterPro" id="IPR004518">
    <property type="entry name" value="MazG-like_dom"/>
</dbReference>
<sequence>MEIKHDEMVRALAKSGADIIETLIPEKAHALHMAVGVAGEAGELLDAIKKHVIYNKQIDRENVIEELGDLEFYMEGLRQGFGITREETLAANIAKLGIRYQNGYSDKAAQERADKQ</sequence>
<reference evidence="2" key="1">
    <citation type="submission" date="2020-04" db="EMBL/GenBank/DDBJ databases">
        <authorList>
            <person name="Chiriac C."/>
            <person name="Salcher M."/>
            <person name="Ghai R."/>
            <person name="Kavagutti S V."/>
        </authorList>
    </citation>
    <scope>NUCLEOTIDE SEQUENCE</scope>
</reference>
<organism evidence="2">
    <name type="scientific">uncultured Caudovirales phage</name>
    <dbReference type="NCBI Taxonomy" id="2100421"/>
    <lineage>
        <taxon>Viruses</taxon>
        <taxon>Duplodnaviria</taxon>
        <taxon>Heunggongvirae</taxon>
        <taxon>Uroviricota</taxon>
        <taxon>Caudoviricetes</taxon>
        <taxon>Peduoviridae</taxon>
        <taxon>Maltschvirus</taxon>
        <taxon>Maltschvirus maltsch</taxon>
    </lineage>
</organism>
<dbReference type="EMBL" id="LR796176">
    <property type="protein sequence ID" value="CAB4123879.1"/>
    <property type="molecule type" value="Genomic_DNA"/>
</dbReference>
<accession>A0A6J5KI43</accession>
<feature type="domain" description="NTP pyrophosphohydrolase MazG-like" evidence="1">
    <location>
        <begin position="34"/>
        <end position="100"/>
    </location>
</feature>
<dbReference type="Gene3D" id="1.10.287.1080">
    <property type="entry name" value="MazG-like"/>
    <property type="match status" value="1"/>
</dbReference>
<dbReference type="SUPFAM" id="SSF101386">
    <property type="entry name" value="all-alpha NTP pyrophosphatases"/>
    <property type="match status" value="1"/>
</dbReference>
<evidence type="ECO:0000259" key="1">
    <source>
        <dbReference type="Pfam" id="PF03819"/>
    </source>
</evidence>
<dbReference type="EMBL" id="LR796152">
    <property type="protein sequence ID" value="CAB4121758.1"/>
    <property type="molecule type" value="Genomic_DNA"/>
</dbReference>
<dbReference type="EMBL" id="LR798268">
    <property type="protein sequence ID" value="CAB5219332.1"/>
    <property type="molecule type" value="Genomic_DNA"/>
</dbReference>
<protein>
    <submittedName>
        <fullName evidence="2">NTP-PPase_u4 domain containing protein</fullName>
    </submittedName>
</protein>
<evidence type="ECO:0000313" key="4">
    <source>
        <dbReference type="EMBL" id="CAB5219332.1"/>
    </source>
</evidence>
<dbReference type="CDD" id="cd11541">
    <property type="entry name" value="NTP-PPase_u4"/>
    <property type="match status" value="1"/>
</dbReference>
<dbReference type="InterPro" id="IPR011379">
    <property type="entry name" value="MazG-related_GP37"/>
</dbReference>
<proteinExistence type="predicted"/>
<dbReference type="Pfam" id="PF03819">
    <property type="entry name" value="MazG"/>
    <property type="match status" value="1"/>
</dbReference>